<keyword evidence="9 13" id="KW-1133">Transmembrane helix</keyword>
<dbReference type="Gene3D" id="1.20.1300.10">
    <property type="entry name" value="Fumarate reductase/succinate dehydrogenase, transmembrane subunit"/>
    <property type="match status" value="1"/>
</dbReference>
<feature type="transmembrane region" description="Helical" evidence="13">
    <location>
        <begin position="29"/>
        <end position="51"/>
    </location>
</feature>
<dbReference type="PANTHER" id="PTHR10978:SF5">
    <property type="entry name" value="SUCCINATE DEHYDROGENASE CYTOCHROME B560 SUBUNIT, MITOCHONDRIAL"/>
    <property type="match status" value="1"/>
</dbReference>
<evidence type="ECO:0000256" key="11">
    <source>
        <dbReference type="ARBA" id="ARBA00023136"/>
    </source>
</evidence>
<keyword evidence="8" id="KW-0479">Metal-binding</keyword>
<evidence type="ECO:0000313" key="15">
    <source>
        <dbReference type="Proteomes" id="UP001597171"/>
    </source>
</evidence>
<comment type="function">
    <text evidence="2">Membrane-anchoring subunit of succinate dehydrogenase (SDH).</text>
</comment>
<comment type="similarity">
    <text evidence="4">Belongs to the cytochrome b560 family.</text>
</comment>
<proteinExistence type="inferred from homology"/>
<organism evidence="14 15">
    <name type="scientific">Methylopila musalis</name>
    <dbReference type="NCBI Taxonomy" id="1134781"/>
    <lineage>
        <taxon>Bacteria</taxon>
        <taxon>Pseudomonadati</taxon>
        <taxon>Pseudomonadota</taxon>
        <taxon>Alphaproteobacteria</taxon>
        <taxon>Hyphomicrobiales</taxon>
        <taxon>Methylopilaceae</taxon>
        <taxon>Methylopila</taxon>
    </lineage>
</organism>
<dbReference type="NCBIfam" id="TIGR02970">
    <property type="entry name" value="succ_dehyd_cytB"/>
    <property type="match status" value="1"/>
</dbReference>
<dbReference type="PIRSF" id="PIRSF000178">
    <property type="entry name" value="SDH_cyt_b560"/>
    <property type="match status" value="1"/>
</dbReference>
<dbReference type="SUPFAM" id="SSF81343">
    <property type="entry name" value="Fumarate reductase respiratory complex transmembrane subunits"/>
    <property type="match status" value="1"/>
</dbReference>
<evidence type="ECO:0000256" key="2">
    <source>
        <dbReference type="ARBA" id="ARBA00004050"/>
    </source>
</evidence>
<dbReference type="CDD" id="cd03499">
    <property type="entry name" value="SQR_TypeC_SdhC"/>
    <property type="match status" value="1"/>
</dbReference>
<dbReference type="InterPro" id="IPR014314">
    <property type="entry name" value="Succ_DH_cytb556"/>
</dbReference>
<evidence type="ECO:0000256" key="10">
    <source>
        <dbReference type="ARBA" id="ARBA00023004"/>
    </source>
</evidence>
<dbReference type="InterPro" id="IPR000701">
    <property type="entry name" value="SuccDH_FuR_B_TM-su"/>
</dbReference>
<dbReference type="Pfam" id="PF01127">
    <property type="entry name" value="Sdh_cyt"/>
    <property type="match status" value="1"/>
</dbReference>
<evidence type="ECO:0000256" key="13">
    <source>
        <dbReference type="SAM" id="Phobius"/>
    </source>
</evidence>
<dbReference type="InterPro" id="IPR034804">
    <property type="entry name" value="SQR/QFR_C/D"/>
</dbReference>
<dbReference type="PANTHER" id="PTHR10978">
    <property type="entry name" value="SUCCINATE DEHYDROGENASE CYTOCHROME B560 SUBUNIT"/>
    <property type="match status" value="1"/>
</dbReference>
<gene>
    <name evidence="14" type="primary">sdhC</name>
    <name evidence="14" type="ORF">ACFQ4O_15335</name>
</gene>
<dbReference type="InterPro" id="IPR018495">
    <property type="entry name" value="Succ_DH_cyt_bsu_CS"/>
</dbReference>
<evidence type="ECO:0000256" key="9">
    <source>
        <dbReference type="ARBA" id="ARBA00022989"/>
    </source>
</evidence>
<feature type="transmembrane region" description="Helical" evidence="13">
    <location>
        <begin position="112"/>
        <end position="132"/>
    </location>
</feature>
<evidence type="ECO:0000256" key="6">
    <source>
        <dbReference type="ARBA" id="ARBA00022617"/>
    </source>
</evidence>
<protein>
    <recommendedName>
        <fullName evidence="5">Succinate dehydrogenase cytochrome b556 subunit</fullName>
    </recommendedName>
</protein>
<evidence type="ECO:0000256" key="7">
    <source>
        <dbReference type="ARBA" id="ARBA00022692"/>
    </source>
</evidence>
<dbReference type="PROSITE" id="PS01000">
    <property type="entry name" value="SDH_CYT_1"/>
    <property type="match status" value="1"/>
</dbReference>
<evidence type="ECO:0000313" key="14">
    <source>
        <dbReference type="EMBL" id="MFD1333371.1"/>
    </source>
</evidence>
<evidence type="ECO:0000256" key="1">
    <source>
        <dbReference type="ARBA" id="ARBA00001971"/>
    </source>
</evidence>
<keyword evidence="10" id="KW-0408">Iron</keyword>
<comment type="caution">
    <text evidence="14">The sequence shown here is derived from an EMBL/GenBank/DDBJ whole genome shotgun (WGS) entry which is preliminary data.</text>
</comment>
<dbReference type="Proteomes" id="UP001597171">
    <property type="component" value="Unassembled WGS sequence"/>
</dbReference>
<evidence type="ECO:0000256" key="5">
    <source>
        <dbReference type="ARBA" id="ARBA00020076"/>
    </source>
</evidence>
<comment type="subunit">
    <text evidence="12">Part of an enzyme complex containing four subunits: a flavoprotein, an iron-sulfur protein, plus two membrane-anchoring proteins, SdhC and SdhD. The complex can form homotrimers.</text>
</comment>
<evidence type="ECO:0000256" key="3">
    <source>
        <dbReference type="ARBA" id="ARBA00004141"/>
    </source>
</evidence>
<dbReference type="EMBL" id="JBHTMX010000214">
    <property type="protein sequence ID" value="MFD1333371.1"/>
    <property type="molecule type" value="Genomic_DNA"/>
</dbReference>
<comment type="subcellular location">
    <subcellularLocation>
        <location evidence="3">Membrane</location>
        <topology evidence="3">Multi-pass membrane protein</topology>
    </subcellularLocation>
</comment>
<comment type="cofactor">
    <cofactor evidence="1">
        <name>heme</name>
        <dbReference type="ChEBI" id="CHEBI:30413"/>
    </cofactor>
</comment>
<evidence type="ECO:0000256" key="8">
    <source>
        <dbReference type="ARBA" id="ARBA00022723"/>
    </source>
</evidence>
<accession>A0ABW3ZAJ5</accession>
<keyword evidence="6" id="KW-0349">Heme</keyword>
<evidence type="ECO:0000256" key="4">
    <source>
        <dbReference type="ARBA" id="ARBA00007244"/>
    </source>
</evidence>
<keyword evidence="7 13" id="KW-0812">Transmembrane</keyword>
<sequence length="136" mass="14528">MAPPNAGPARPLSPHLQIYRPMLSMMMSIVHRITGAALYFGTVLLVIWLIAAASGPSAFATAQAVYGSILGQLVLFGYTWALIHHALGGVRHFIWDLGYGFDHDSREKLIKAGLVGSIVLTILVWIVAYATLGAGG</sequence>
<dbReference type="RefSeq" id="WP_378776868.1">
    <property type="nucleotide sequence ID" value="NZ_JBHTMX010000214.1"/>
</dbReference>
<name>A0ABW3ZAJ5_9HYPH</name>
<keyword evidence="15" id="KW-1185">Reference proteome</keyword>
<keyword evidence="11 13" id="KW-0472">Membrane</keyword>
<reference evidence="15" key="1">
    <citation type="journal article" date="2019" name="Int. J. Syst. Evol. Microbiol.">
        <title>The Global Catalogue of Microorganisms (GCM) 10K type strain sequencing project: providing services to taxonomists for standard genome sequencing and annotation.</title>
        <authorList>
            <consortium name="The Broad Institute Genomics Platform"/>
            <consortium name="The Broad Institute Genome Sequencing Center for Infectious Disease"/>
            <person name="Wu L."/>
            <person name="Ma J."/>
        </authorList>
    </citation>
    <scope>NUCLEOTIDE SEQUENCE [LARGE SCALE GENOMIC DNA]</scope>
    <source>
        <strain evidence="15">CCUG 61696</strain>
    </source>
</reference>
<dbReference type="PROSITE" id="PS01001">
    <property type="entry name" value="SDH_CYT_2"/>
    <property type="match status" value="1"/>
</dbReference>
<evidence type="ECO:0000256" key="12">
    <source>
        <dbReference type="ARBA" id="ARBA00025912"/>
    </source>
</evidence>
<feature type="transmembrane region" description="Helical" evidence="13">
    <location>
        <begin position="63"/>
        <end position="83"/>
    </location>
</feature>